<dbReference type="KEGG" id="aaf:AURANDRAFT_59251"/>
<dbReference type="CDD" id="cd19071">
    <property type="entry name" value="AKR_AKR1-5-like"/>
    <property type="match status" value="1"/>
</dbReference>
<dbReference type="PANTHER" id="PTHR43827">
    <property type="entry name" value="2,5-DIKETO-D-GLUCONIC ACID REDUCTASE"/>
    <property type="match status" value="1"/>
</dbReference>
<sequence length="294" mass="31573">MDSRMPLGDGTSMPVIGFGTYQVKNEDVGACVTLALDNQYPHIDTAEGYDNEAGVGAALAGKPPIYITTKLWPGNPDWGQTPKTYETTVAACKASKEKLGATPDLYLIHGPFSGGPETRLAQWRACVDCKKEGVVKSIGVSNFGVRHLEELEAAGLERPAANQLEIHPYCQQPELLAYMKRKNIACIAYSSLMPLANWREGMQSAKADRTEDPVIAAAAAKLGVSQAQVLLRWALQKGYAILPKSTSEARVKANCDLFGFSIDDATMAALDGLNKNEPRAFGKPGSPYDPTAAP</sequence>
<feature type="active site" description="Proton donor" evidence="4">
    <location>
        <position position="49"/>
    </location>
</feature>
<keyword evidence="2" id="KW-0521">NADP</keyword>
<dbReference type="InParanoid" id="F0YFN2"/>
<evidence type="ECO:0000256" key="1">
    <source>
        <dbReference type="ARBA" id="ARBA00007905"/>
    </source>
</evidence>
<dbReference type="RefSeq" id="XP_009039333.1">
    <property type="nucleotide sequence ID" value="XM_009041085.1"/>
</dbReference>
<keyword evidence="9" id="KW-1185">Reference proteome</keyword>
<dbReference type="SUPFAM" id="SSF51430">
    <property type="entry name" value="NAD(P)-linked oxidoreductase"/>
    <property type="match status" value="1"/>
</dbReference>
<dbReference type="eggNOG" id="KOG1577">
    <property type="taxonomic scope" value="Eukaryota"/>
</dbReference>
<dbReference type="OrthoDB" id="416253at2759"/>
<reference evidence="8 9" key="1">
    <citation type="journal article" date="2011" name="Proc. Natl. Acad. Sci. U.S.A.">
        <title>Niche of harmful alga Aureococcus anophagefferens revealed through ecogenomics.</title>
        <authorList>
            <person name="Gobler C.J."/>
            <person name="Berry D.L."/>
            <person name="Dyhrman S.T."/>
            <person name="Wilhelm S.W."/>
            <person name="Salamov A."/>
            <person name="Lobanov A.V."/>
            <person name="Zhang Y."/>
            <person name="Collier J.L."/>
            <person name="Wurch L.L."/>
            <person name="Kustka A.B."/>
            <person name="Dill B.D."/>
            <person name="Shah M."/>
            <person name="VerBerkmoes N.C."/>
            <person name="Kuo A."/>
            <person name="Terry A."/>
            <person name="Pangilinan J."/>
            <person name="Lindquist E.A."/>
            <person name="Lucas S."/>
            <person name="Paulsen I.T."/>
            <person name="Hattenrath-Lehmann T.K."/>
            <person name="Talmage S.C."/>
            <person name="Walker E.A."/>
            <person name="Koch F."/>
            <person name="Burson A.M."/>
            <person name="Marcoval M.A."/>
            <person name="Tang Y.Z."/>
            <person name="Lecleir G.R."/>
            <person name="Coyne K.J."/>
            <person name="Berg G.M."/>
            <person name="Bertrand E.M."/>
            <person name="Saito M.A."/>
            <person name="Gladyshev V.N."/>
            <person name="Grigoriev I.V."/>
        </authorList>
    </citation>
    <scope>NUCLEOTIDE SEQUENCE [LARGE SCALE GENOMIC DNA]</scope>
    <source>
        <strain evidence="9">CCMP 1984</strain>
    </source>
</reference>
<dbReference type="Proteomes" id="UP000002729">
    <property type="component" value="Unassembled WGS sequence"/>
</dbReference>
<feature type="binding site" evidence="5">
    <location>
        <position position="109"/>
    </location>
    <ligand>
        <name>substrate</name>
    </ligand>
</feature>
<dbReference type="InterPro" id="IPR023210">
    <property type="entry name" value="NADP_OxRdtase_dom"/>
</dbReference>
<organism evidence="9">
    <name type="scientific">Aureococcus anophagefferens</name>
    <name type="common">Harmful bloom alga</name>
    <dbReference type="NCBI Taxonomy" id="44056"/>
    <lineage>
        <taxon>Eukaryota</taxon>
        <taxon>Sar</taxon>
        <taxon>Stramenopiles</taxon>
        <taxon>Ochrophyta</taxon>
        <taxon>Pelagophyceae</taxon>
        <taxon>Pelagomonadales</taxon>
        <taxon>Pelagomonadaceae</taxon>
        <taxon>Aureococcus</taxon>
    </lineage>
</organism>
<dbReference type="EMBL" id="GL833137">
    <property type="protein sequence ID" value="EGB06080.1"/>
    <property type="molecule type" value="Genomic_DNA"/>
</dbReference>
<accession>F0YFN2</accession>
<dbReference type="GO" id="GO:0016616">
    <property type="term" value="F:oxidoreductase activity, acting on the CH-OH group of donors, NAD or NADP as acceptor"/>
    <property type="evidence" value="ECO:0007669"/>
    <property type="project" value="UniProtKB-ARBA"/>
</dbReference>
<feature type="domain" description="NADP-dependent oxidoreductase" evidence="7">
    <location>
        <begin position="16"/>
        <end position="274"/>
    </location>
</feature>
<evidence type="ECO:0000256" key="4">
    <source>
        <dbReference type="PIRSR" id="PIRSR000097-1"/>
    </source>
</evidence>
<evidence type="ECO:0000256" key="5">
    <source>
        <dbReference type="PIRSR" id="PIRSR000097-2"/>
    </source>
</evidence>
<dbReference type="OMA" id="LIYGNEH"/>
<dbReference type="PANTHER" id="PTHR43827:SF3">
    <property type="entry name" value="NADP-DEPENDENT OXIDOREDUCTASE DOMAIN-CONTAINING PROTEIN"/>
    <property type="match status" value="1"/>
</dbReference>
<evidence type="ECO:0000256" key="3">
    <source>
        <dbReference type="ARBA" id="ARBA00023002"/>
    </source>
</evidence>
<dbReference type="Pfam" id="PF00248">
    <property type="entry name" value="Aldo_ket_red"/>
    <property type="match status" value="1"/>
</dbReference>
<dbReference type="GeneID" id="20222762"/>
<dbReference type="Gene3D" id="3.20.20.100">
    <property type="entry name" value="NADP-dependent oxidoreductase domain"/>
    <property type="match status" value="1"/>
</dbReference>
<dbReference type="AlphaFoldDB" id="F0YFN2"/>
<evidence type="ECO:0000259" key="7">
    <source>
        <dbReference type="Pfam" id="PF00248"/>
    </source>
</evidence>
<evidence type="ECO:0000256" key="2">
    <source>
        <dbReference type="ARBA" id="ARBA00022857"/>
    </source>
</evidence>
<gene>
    <name evidence="8" type="ORF">AURANDRAFT_59251</name>
</gene>
<dbReference type="PRINTS" id="PR00069">
    <property type="entry name" value="ALDKETRDTASE"/>
</dbReference>
<evidence type="ECO:0000313" key="8">
    <source>
        <dbReference type="EMBL" id="EGB06080.1"/>
    </source>
</evidence>
<name>F0YFN2_AURAN</name>
<dbReference type="InterPro" id="IPR020471">
    <property type="entry name" value="AKR"/>
</dbReference>
<dbReference type="InterPro" id="IPR036812">
    <property type="entry name" value="NAD(P)_OxRdtase_dom_sf"/>
</dbReference>
<comment type="similarity">
    <text evidence="1">Belongs to the aldo/keto reductase family.</text>
</comment>
<evidence type="ECO:0000313" key="9">
    <source>
        <dbReference type="Proteomes" id="UP000002729"/>
    </source>
</evidence>
<feature type="site" description="Lowers pKa of active site Tyr" evidence="6">
    <location>
        <position position="70"/>
    </location>
</feature>
<keyword evidence="3" id="KW-0560">Oxidoreductase</keyword>
<dbReference type="PIRSF" id="PIRSF000097">
    <property type="entry name" value="AKR"/>
    <property type="match status" value="1"/>
</dbReference>
<protein>
    <recommendedName>
        <fullName evidence="7">NADP-dependent oxidoreductase domain-containing protein</fullName>
    </recommendedName>
</protein>
<proteinExistence type="inferred from homology"/>
<evidence type="ECO:0000256" key="6">
    <source>
        <dbReference type="PIRSR" id="PIRSR000097-3"/>
    </source>
</evidence>